<dbReference type="AlphaFoldDB" id="A0A4Q4KS89"/>
<reference evidence="2 3" key="1">
    <citation type="submission" date="2019-02" db="EMBL/GenBank/DDBJ databases">
        <title>Genome sequence of the sea-ice species Brumimicrobium glaciale.</title>
        <authorList>
            <person name="Bowman J.P."/>
        </authorList>
    </citation>
    <scope>NUCLEOTIDE SEQUENCE [LARGE SCALE GENOMIC DNA]</scope>
    <source>
        <strain evidence="2 3">IC156</strain>
    </source>
</reference>
<feature type="domain" description="Putative beta-lactamase-inhibitor-like PepSY-like" evidence="1">
    <location>
        <begin position="64"/>
        <end position="142"/>
    </location>
</feature>
<dbReference type="InterPro" id="IPR021533">
    <property type="entry name" value="PepSY-like"/>
</dbReference>
<sequence>MNSRKLIGNAIITTAIGIIIARSKKDKIVFVDTLPQIMKDYVNIHFPAHTIKKAVKSKDIFNRTYDVFLDGKINLEFNKRGEIIEIEANSKLPDSVIPEKIIAFVAAYFPDNSIIEWELERRTQEVELDNGLELLFDLNDDFLSIDN</sequence>
<dbReference type="Proteomes" id="UP000293952">
    <property type="component" value="Unassembled WGS sequence"/>
</dbReference>
<accession>A0A4Q4KS89</accession>
<evidence type="ECO:0000313" key="2">
    <source>
        <dbReference type="EMBL" id="RYM34899.1"/>
    </source>
</evidence>
<proteinExistence type="predicted"/>
<gene>
    <name evidence="2" type="ORF">ERX46_05855</name>
</gene>
<dbReference type="SUPFAM" id="SSF160574">
    <property type="entry name" value="BT0923-like"/>
    <property type="match status" value="1"/>
</dbReference>
<organism evidence="2 3">
    <name type="scientific">Brumimicrobium glaciale</name>
    <dbReference type="NCBI Taxonomy" id="200475"/>
    <lineage>
        <taxon>Bacteria</taxon>
        <taxon>Pseudomonadati</taxon>
        <taxon>Bacteroidota</taxon>
        <taxon>Flavobacteriia</taxon>
        <taxon>Flavobacteriales</taxon>
        <taxon>Crocinitomicaceae</taxon>
        <taxon>Brumimicrobium</taxon>
    </lineage>
</organism>
<evidence type="ECO:0000313" key="3">
    <source>
        <dbReference type="Proteomes" id="UP000293952"/>
    </source>
</evidence>
<dbReference type="EMBL" id="SETE01000002">
    <property type="protein sequence ID" value="RYM34899.1"/>
    <property type="molecule type" value="Genomic_DNA"/>
</dbReference>
<dbReference type="OrthoDB" id="710080at2"/>
<dbReference type="Pfam" id="PF11396">
    <property type="entry name" value="PepSY_like"/>
    <property type="match status" value="1"/>
</dbReference>
<dbReference type="Gene3D" id="3.40.1420.30">
    <property type="match status" value="1"/>
</dbReference>
<protein>
    <recommendedName>
        <fullName evidence="1">Putative beta-lactamase-inhibitor-like PepSY-like domain-containing protein</fullName>
    </recommendedName>
</protein>
<keyword evidence="3" id="KW-1185">Reference proteome</keyword>
<dbReference type="RefSeq" id="WP_130092907.1">
    <property type="nucleotide sequence ID" value="NZ_SETE01000002.1"/>
</dbReference>
<comment type="caution">
    <text evidence="2">The sequence shown here is derived from an EMBL/GenBank/DDBJ whole genome shotgun (WGS) entry which is preliminary data.</text>
</comment>
<name>A0A4Q4KS89_9FLAO</name>
<evidence type="ECO:0000259" key="1">
    <source>
        <dbReference type="Pfam" id="PF11396"/>
    </source>
</evidence>